<dbReference type="PROSITE" id="PS51318">
    <property type="entry name" value="TAT"/>
    <property type="match status" value="1"/>
</dbReference>
<evidence type="ECO:0000256" key="1">
    <source>
        <dbReference type="SAM" id="SignalP"/>
    </source>
</evidence>
<protein>
    <submittedName>
        <fullName evidence="3">Alpha/beta fold hydrolase</fullName>
    </submittedName>
</protein>
<keyword evidence="3" id="KW-0378">Hydrolase</keyword>
<dbReference type="SUPFAM" id="SSF53474">
    <property type="entry name" value="alpha/beta-Hydrolases"/>
    <property type="match status" value="1"/>
</dbReference>
<name>A0A5B8LTP1_9HYPH</name>
<proteinExistence type="predicted"/>
<dbReference type="EMBL" id="CP042304">
    <property type="protein sequence ID" value="QDZ11175.1"/>
    <property type="molecule type" value="Genomic_DNA"/>
</dbReference>
<dbReference type="InterPro" id="IPR006311">
    <property type="entry name" value="TAT_signal"/>
</dbReference>
<dbReference type="GO" id="GO:0017171">
    <property type="term" value="F:serine hydrolase activity"/>
    <property type="evidence" value="ECO:0007669"/>
    <property type="project" value="TreeGrafter"/>
</dbReference>
<dbReference type="InterPro" id="IPR029058">
    <property type="entry name" value="AB_hydrolase_fold"/>
</dbReference>
<dbReference type="Gene3D" id="3.40.50.1820">
    <property type="entry name" value="alpha/beta hydrolase"/>
    <property type="match status" value="1"/>
</dbReference>
<dbReference type="Proteomes" id="UP000315364">
    <property type="component" value="Chromosome"/>
</dbReference>
<keyword evidence="1" id="KW-0732">Signal</keyword>
<keyword evidence="4" id="KW-1185">Reference proteome</keyword>
<accession>A0A5B8LTP1</accession>
<evidence type="ECO:0000313" key="3">
    <source>
        <dbReference type="EMBL" id="QDZ11175.1"/>
    </source>
</evidence>
<feature type="chain" id="PRO_5022834690" evidence="1">
    <location>
        <begin position="39"/>
        <end position="316"/>
    </location>
</feature>
<dbReference type="InterPro" id="IPR000073">
    <property type="entry name" value="AB_hydrolase_1"/>
</dbReference>
<evidence type="ECO:0000313" key="4">
    <source>
        <dbReference type="Proteomes" id="UP000315364"/>
    </source>
</evidence>
<dbReference type="KEGG" id="dea:FPZ08_10640"/>
<dbReference type="PRINTS" id="PR00111">
    <property type="entry name" value="ABHYDROLASE"/>
</dbReference>
<evidence type="ECO:0000259" key="2">
    <source>
        <dbReference type="Pfam" id="PF00561"/>
    </source>
</evidence>
<feature type="signal peptide" evidence="1">
    <location>
        <begin position="1"/>
        <end position="38"/>
    </location>
</feature>
<dbReference type="PANTHER" id="PTHR46331">
    <property type="entry name" value="VALACYCLOVIR HYDROLASE"/>
    <property type="match status" value="1"/>
</dbReference>
<dbReference type="PANTHER" id="PTHR46331:SF2">
    <property type="entry name" value="VALACYCLOVIR HYDROLASE"/>
    <property type="match status" value="1"/>
</dbReference>
<reference evidence="3 4" key="1">
    <citation type="submission" date="2019-07" db="EMBL/GenBank/DDBJ databases">
        <title>Full genome sequence of Devosia sp. Gsoil 520.</title>
        <authorList>
            <person name="Im W.-T."/>
        </authorList>
    </citation>
    <scope>NUCLEOTIDE SEQUENCE [LARGE SCALE GENOMIC DNA]</scope>
    <source>
        <strain evidence="3 4">Gsoil 520</strain>
    </source>
</reference>
<dbReference type="OrthoDB" id="9780765at2"/>
<sequence length="316" mass="33879">MIDQRTRRASPPGRHRMRRRTLLAAAAATLAAPAMVQAETGNQDTSAAASAPQTGYVEVNGLSMYYERHGSGGVPLVLLHGAFASIHNSFGPLLPALSAGREVIGFDLQAHGRTADIERPLRLESLADDVVAAMDAFGIEQIDLLGYSTGAAIALLVAVHHPERVRKLVPMSVTYRLDGVRAGLMDGMGEMQPSMLHGTPWHSEYLELNPKPDFDAMFWKKAEMDKTIKDLTDAEVQGLTQPVLIIAGDSDLPALDHLARFFRLVGGDMFGDTPAGLPRSQLAILPGASHITTPYQVDVLGVMIPAFLDKEAAAAA</sequence>
<organism evidence="3 4">
    <name type="scientific">Devosia ginsengisoli</name>
    <dbReference type="NCBI Taxonomy" id="400770"/>
    <lineage>
        <taxon>Bacteria</taxon>
        <taxon>Pseudomonadati</taxon>
        <taxon>Pseudomonadota</taxon>
        <taxon>Alphaproteobacteria</taxon>
        <taxon>Hyphomicrobiales</taxon>
        <taxon>Devosiaceae</taxon>
        <taxon>Devosia</taxon>
    </lineage>
</organism>
<gene>
    <name evidence="3" type="ORF">FPZ08_10640</name>
</gene>
<dbReference type="Pfam" id="PF00561">
    <property type="entry name" value="Abhydrolase_1"/>
    <property type="match status" value="1"/>
</dbReference>
<dbReference type="AlphaFoldDB" id="A0A5B8LTP1"/>
<feature type="domain" description="AB hydrolase-1" evidence="2">
    <location>
        <begin position="75"/>
        <end position="173"/>
    </location>
</feature>